<evidence type="ECO:0000256" key="1">
    <source>
        <dbReference type="SAM" id="MobiDB-lite"/>
    </source>
</evidence>
<evidence type="ECO:0000313" key="2">
    <source>
        <dbReference type="EMBL" id="GFA98112.1"/>
    </source>
</evidence>
<feature type="non-terminal residue" evidence="2">
    <location>
        <position position="1"/>
    </location>
</feature>
<proteinExistence type="predicted"/>
<dbReference type="PANTHER" id="PTHR33067:SF9">
    <property type="entry name" value="RNA-DIRECTED DNA POLYMERASE"/>
    <property type="match status" value="1"/>
</dbReference>
<name>A0A699KJH2_TANCI</name>
<feature type="region of interest" description="Disordered" evidence="1">
    <location>
        <begin position="16"/>
        <end position="37"/>
    </location>
</feature>
<sequence length="420" mass="47595">EVKAITTRCGISYDGPTIPPTSSPLSKEVELEPEATKDKKLSLPDLTPTRMTLELATRSIAYPAGIAEDVFVQVGKFTFPSNFVVVDYDVDPRVPLTLGRPFLRTARALVDVYGEELILRDNDEQLIFHADRTSKHPHKHESINMINFIDITCEDRFPEVLKFKKLNHPSSGSTTPLSDSSPSLTPFETSDSLLEEFDIDSEKDKNKDSKMKSLVVEAHIVKSNDLLPQLLDNDSTLPEDPSESSKIAYLSSSPFRNEDNVFNPRIHILGRTQILKDESKDKDLKDKDLILEDHDFLSISFDQELLFFLELTVIDSLLSFSTKNKDKVFNSGIIISKGVHSFTLRLSHRIYEIFKIINIHSNIFNEGPKKDFSVLLFLPHGQRNSRRVKLETQTKTSASREATRVSILFFYFLAYGNPIS</sequence>
<reference evidence="2" key="1">
    <citation type="journal article" date="2019" name="Sci. Rep.">
        <title>Draft genome of Tanacetum cinerariifolium, the natural source of mosquito coil.</title>
        <authorList>
            <person name="Yamashiro T."/>
            <person name="Shiraishi A."/>
            <person name="Satake H."/>
            <person name="Nakayama K."/>
        </authorList>
    </citation>
    <scope>NUCLEOTIDE SEQUENCE</scope>
</reference>
<keyword evidence="2" id="KW-0548">Nucleotidyltransferase</keyword>
<protein>
    <submittedName>
        <fullName evidence="2">Reverse transcriptase domain-containing protein</fullName>
    </submittedName>
</protein>
<dbReference type="GO" id="GO:0003964">
    <property type="term" value="F:RNA-directed DNA polymerase activity"/>
    <property type="evidence" value="ECO:0007669"/>
    <property type="project" value="UniProtKB-KW"/>
</dbReference>
<keyword evidence="2" id="KW-0695">RNA-directed DNA polymerase</keyword>
<dbReference type="PANTHER" id="PTHR33067">
    <property type="entry name" value="RNA-DIRECTED DNA POLYMERASE-RELATED"/>
    <property type="match status" value="1"/>
</dbReference>
<comment type="caution">
    <text evidence="2">The sequence shown here is derived from an EMBL/GenBank/DDBJ whole genome shotgun (WGS) entry which is preliminary data.</text>
</comment>
<organism evidence="2">
    <name type="scientific">Tanacetum cinerariifolium</name>
    <name type="common">Dalmatian daisy</name>
    <name type="synonym">Chrysanthemum cinerariifolium</name>
    <dbReference type="NCBI Taxonomy" id="118510"/>
    <lineage>
        <taxon>Eukaryota</taxon>
        <taxon>Viridiplantae</taxon>
        <taxon>Streptophyta</taxon>
        <taxon>Embryophyta</taxon>
        <taxon>Tracheophyta</taxon>
        <taxon>Spermatophyta</taxon>
        <taxon>Magnoliopsida</taxon>
        <taxon>eudicotyledons</taxon>
        <taxon>Gunneridae</taxon>
        <taxon>Pentapetalae</taxon>
        <taxon>asterids</taxon>
        <taxon>campanulids</taxon>
        <taxon>Asterales</taxon>
        <taxon>Asteraceae</taxon>
        <taxon>Asteroideae</taxon>
        <taxon>Anthemideae</taxon>
        <taxon>Anthemidinae</taxon>
        <taxon>Tanacetum</taxon>
    </lineage>
</organism>
<feature type="compositionally biased region" description="Basic and acidic residues" evidence="1">
    <location>
        <begin position="27"/>
        <end position="37"/>
    </location>
</feature>
<gene>
    <name evidence="2" type="ORF">Tci_670084</name>
</gene>
<dbReference type="EMBL" id="BKCJ010526812">
    <property type="protein sequence ID" value="GFA98112.1"/>
    <property type="molecule type" value="Genomic_DNA"/>
</dbReference>
<dbReference type="Gene3D" id="2.40.70.10">
    <property type="entry name" value="Acid Proteases"/>
    <property type="match status" value="1"/>
</dbReference>
<dbReference type="InterPro" id="IPR021109">
    <property type="entry name" value="Peptidase_aspartic_dom_sf"/>
</dbReference>
<accession>A0A699KJH2</accession>
<keyword evidence="2" id="KW-0808">Transferase</keyword>
<dbReference type="AlphaFoldDB" id="A0A699KJH2"/>